<dbReference type="InterPro" id="IPR036890">
    <property type="entry name" value="HATPase_C_sf"/>
</dbReference>
<dbReference type="SUPFAM" id="SSF55874">
    <property type="entry name" value="ATPase domain of HSP90 chaperone/DNA topoisomerase II/histidine kinase"/>
    <property type="match status" value="1"/>
</dbReference>
<dbReference type="Pfam" id="PF00989">
    <property type="entry name" value="PAS"/>
    <property type="match status" value="1"/>
</dbReference>
<dbReference type="InterPro" id="IPR013655">
    <property type="entry name" value="PAS_fold_3"/>
</dbReference>
<dbReference type="Gene3D" id="3.30.565.10">
    <property type="entry name" value="Histidine kinase-like ATPase, C-terminal domain"/>
    <property type="match status" value="1"/>
</dbReference>
<dbReference type="Proteomes" id="UP000019151">
    <property type="component" value="Chromosome"/>
</dbReference>
<dbReference type="InterPro" id="IPR035965">
    <property type="entry name" value="PAS-like_dom_sf"/>
</dbReference>
<accession>W0RFE1</accession>
<evidence type="ECO:0000256" key="4">
    <source>
        <dbReference type="ARBA" id="ARBA00022679"/>
    </source>
</evidence>
<dbReference type="SUPFAM" id="SSF55785">
    <property type="entry name" value="PYP-like sensor domain (PAS domain)"/>
    <property type="match status" value="3"/>
</dbReference>
<dbReference type="Pfam" id="PF13188">
    <property type="entry name" value="PAS_8"/>
    <property type="match status" value="1"/>
</dbReference>
<evidence type="ECO:0000313" key="13">
    <source>
        <dbReference type="Proteomes" id="UP000019151"/>
    </source>
</evidence>
<dbReference type="InterPro" id="IPR001610">
    <property type="entry name" value="PAC"/>
</dbReference>
<dbReference type="PROSITE" id="PS50113">
    <property type="entry name" value="PAC"/>
    <property type="match status" value="1"/>
</dbReference>
<dbReference type="KEGG" id="gba:J421_2262"/>
<dbReference type="InterPro" id="IPR000014">
    <property type="entry name" value="PAS"/>
</dbReference>
<dbReference type="InterPro" id="IPR013767">
    <property type="entry name" value="PAS_fold"/>
</dbReference>
<evidence type="ECO:0000256" key="7">
    <source>
        <dbReference type="SAM" id="Coils"/>
    </source>
</evidence>
<dbReference type="Pfam" id="PF00072">
    <property type="entry name" value="Response_reg"/>
    <property type="match status" value="1"/>
</dbReference>
<evidence type="ECO:0000259" key="10">
    <source>
        <dbReference type="PROSITE" id="PS50112"/>
    </source>
</evidence>
<keyword evidence="4" id="KW-0808">Transferase</keyword>
<dbReference type="SMART" id="SM00387">
    <property type="entry name" value="HATPase_c"/>
    <property type="match status" value="1"/>
</dbReference>
<dbReference type="InterPro" id="IPR036097">
    <property type="entry name" value="HisK_dim/P_sf"/>
</dbReference>
<dbReference type="CDD" id="cd00082">
    <property type="entry name" value="HisKA"/>
    <property type="match status" value="1"/>
</dbReference>
<evidence type="ECO:0000259" key="9">
    <source>
        <dbReference type="PROSITE" id="PS50110"/>
    </source>
</evidence>
<dbReference type="GO" id="GO:0006355">
    <property type="term" value="P:regulation of DNA-templated transcription"/>
    <property type="evidence" value="ECO:0007669"/>
    <property type="project" value="InterPro"/>
</dbReference>
<dbReference type="EMBL" id="CP007128">
    <property type="protein sequence ID" value="AHG89799.1"/>
    <property type="molecule type" value="Genomic_DNA"/>
</dbReference>
<feature type="domain" description="Histidine kinase" evidence="8">
    <location>
        <begin position="434"/>
        <end position="655"/>
    </location>
</feature>
<dbReference type="InterPro" id="IPR000700">
    <property type="entry name" value="PAS-assoc_C"/>
</dbReference>
<dbReference type="GO" id="GO:0000155">
    <property type="term" value="F:phosphorelay sensor kinase activity"/>
    <property type="evidence" value="ECO:0007669"/>
    <property type="project" value="InterPro"/>
</dbReference>
<dbReference type="CDD" id="cd00130">
    <property type="entry name" value="PAS"/>
    <property type="match status" value="2"/>
</dbReference>
<dbReference type="SUPFAM" id="SSF52172">
    <property type="entry name" value="CheY-like"/>
    <property type="match status" value="1"/>
</dbReference>
<evidence type="ECO:0000256" key="1">
    <source>
        <dbReference type="ARBA" id="ARBA00000085"/>
    </source>
</evidence>
<feature type="domain" description="PAC" evidence="11">
    <location>
        <begin position="96"/>
        <end position="147"/>
    </location>
</feature>
<dbReference type="GO" id="GO:0009927">
    <property type="term" value="F:histidine phosphotransfer kinase activity"/>
    <property type="evidence" value="ECO:0007669"/>
    <property type="project" value="TreeGrafter"/>
</dbReference>
<feature type="domain" description="PAS" evidence="10">
    <location>
        <begin position="291"/>
        <end position="361"/>
    </location>
</feature>
<dbReference type="RefSeq" id="WP_025411285.1">
    <property type="nucleotide sequence ID" value="NZ_CP007128.1"/>
</dbReference>
<dbReference type="SMART" id="SM00086">
    <property type="entry name" value="PAC"/>
    <property type="match status" value="3"/>
</dbReference>
<dbReference type="PANTHER" id="PTHR43047:SF72">
    <property type="entry name" value="OSMOSENSING HISTIDINE PROTEIN KINASE SLN1"/>
    <property type="match status" value="1"/>
</dbReference>
<comment type="catalytic activity">
    <reaction evidence="1">
        <text>ATP + protein L-histidine = ADP + protein N-phospho-L-histidine.</text>
        <dbReference type="EC" id="2.7.13.3"/>
    </reaction>
</comment>
<evidence type="ECO:0000313" key="12">
    <source>
        <dbReference type="EMBL" id="AHG89799.1"/>
    </source>
</evidence>
<gene>
    <name evidence="12" type="ORF">J421_2262</name>
</gene>
<dbReference type="InterPro" id="IPR003661">
    <property type="entry name" value="HisK_dim/P_dom"/>
</dbReference>
<dbReference type="PROSITE" id="PS50112">
    <property type="entry name" value="PAS"/>
    <property type="match status" value="2"/>
</dbReference>
<evidence type="ECO:0000256" key="5">
    <source>
        <dbReference type="ARBA" id="ARBA00022777"/>
    </source>
</evidence>
<dbReference type="Gene3D" id="3.30.450.20">
    <property type="entry name" value="PAS domain"/>
    <property type="match status" value="3"/>
</dbReference>
<keyword evidence="13" id="KW-1185">Reference proteome</keyword>
<dbReference type="Gene3D" id="3.40.50.2300">
    <property type="match status" value="1"/>
</dbReference>
<dbReference type="EC" id="2.7.13.3" evidence="2"/>
<dbReference type="SMART" id="SM00388">
    <property type="entry name" value="HisKA"/>
    <property type="match status" value="1"/>
</dbReference>
<organism evidence="12 13">
    <name type="scientific">Gemmatirosa kalamazoonensis</name>
    <dbReference type="NCBI Taxonomy" id="861299"/>
    <lineage>
        <taxon>Bacteria</taxon>
        <taxon>Pseudomonadati</taxon>
        <taxon>Gemmatimonadota</taxon>
        <taxon>Gemmatimonadia</taxon>
        <taxon>Gemmatimonadales</taxon>
        <taxon>Gemmatimonadaceae</taxon>
        <taxon>Gemmatirosa</taxon>
    </lineage>
</organism>
<dbReference type="HOGENOM" id="CLU_000445_114_15_0"/>
<dbReference type="InterPro" id="IPR001789">
    <property type="entry name" value="Sig_transdc_resp-reg_receiver"/>
</dbReference>
<dbReference type="GO" id="GO:0005886">
    <property type="term" value="C:plasma membrane"/>
    <property type="evidence" value="ECO:0007669"/>
    <property type="project" value="TreeGrafter"/>
</dbReference>
<dbReference type="Gene3D" id="1.10.287.130">
    <property type="match status" value="1"/>
</dbReference>
<dbReference type="Pfam" id="PF02518">
    <property type="entry name" value="HATPase_c"/>
    <property type="match status" value="1"/>
</dbReference>
<evidence type="ECO:0000256" key="3">
    <source>
        <dbReference type="ARBA" id="ARBA00022553"/>
    </source>
</evidence>
<proteinExistence type="predicted"/>
<dbReference type="InterPro" id="IPR005467">
    <property type="entry name" value="His_kinase_dom"/>
</dbReference>
<evidence type="ECO:0000256" key="2">
    <source>
        <dbReference type="ARBA" id="ARBA00012438"/>
    </source>
</evidence>
<dbReference type="SMART" id="SM00448">
    <property type="entry name" value="REC"/>
    <property type="match status" value="1"/>
</dbReference>
<dbReference type="AlphaFoldDB" id="W0RFE1"/>
<keyword evidence="7" id="KW-0175">Coiled coil</keyword>
<keyword evidence="5" id="KW-0418">Kinase</keyword>
<keyword evidence="3 6" id="KW-0597">Phosphoprotein</keyword>
<dbReference type="eggNOG" id="COG5002">
    <property type="taxonomic scope" value="Bacteria"/>
</dbReference>
<dbReference type="InParanoid" id="W0RFE1"/>
<reference evidence="12 13" key="1">
    <citation type="journal article" date="2014" name="Genome Announc.">
        <title>Genome Sequence and Methylome of Soil Bacterium Gemmatirosa kalamazoonensis KBS708T, a Member of the Rarely Cultivated Gemmatimonadetes Phylum.</title>
        <authorList>
            <person name="Debruyn J.M."/>
            <person name="Radosevich M."/>
            <person name="Wommack K.E."/>
            <person name="Polson S.W."/>
            <person name="Hauser L.J."/>
            <person name="Fawaz M.N."/>
            <person name="Korlach J."/>
            <person name="Tsai Y.C."/>
        </authorList>
    </citation>
    <scope>NUCLEOTIDE SEQUENCE [LARGE SCALE GENOMIC DNA]</scope>
    <source>
        <strain evidence="12 13">KBS708</strain>
    </source>
</reference>
<feature type="domain" description="PAS" evidence="10">
    <location>
        <begin position="21"/>
        <end position="94"/>
    </location>
</feature>
<feature type="coiled-coil region" evidence="7">
    <location>
        <begin position="260"/>
        <end position="287"/>
    </location>
</feature>
<dbReference type="OrthoDB" id="5519028at2"/>
<dbReference type="InterPro" id="IPR011006">
    <property type="entry name" value="CheY-like_superfamily"/>
</dbReference>
<dbReference type="SUPFAM" id="SSF47384">
    <property type="entry name" value="Homodimeric domain of signal transducing histidine kinase"/>
    <property type="match status" value="1"/>
</dbReference>
<evidence type="ECO:0000259" key="11">
    <source>
        <dbReference type="PROSITE" id="PS50113"/>
    </source>
</evidence>
<dbReference type="PRINTS" id="PR00344">
    <property type="entry name" value="BCTRLSENSOR"/>
</dbReference>
<dbReference type="STRING" id="861299.J421_2262"/>
<dbReference type="PATRIC" id="fig|861299.3.peg.2301"/>
<evidence type="ECO:0000259" key="8">
    <source>
        <dbReference type="PROSITE" id="PS50109"/>
    </source>
</evidence>
<feature type="modified residue" description="4-aspartylphosphate" evidence="6">
    <location>
        <position position="728"/>
    </location>
</feature>
<name>W0RFE1_9BACT</name>
<feature type="coiled-coil region" evidence="7">
    <location>
        <begin position="407"/>
        <end position="434"/>
    </location>
</feature>
<dbReference type="PROSITE" id="PS50109">
    <property type="entry name" value="HIS_KIN"/>
    <property type="match status" value="1"/>
</dbReference>
<dbReference type="NCBIfam" id="TIGR00229">
    <property type="entry name" value="sensory_box"/>
    <property type="match status" value="3"/>
</dbReference>
<evidence type="ECO:0000256" key="6">
    <source>
        <dbReference type="PROSITE-ProRule" id="PRU00169"/>
    </source>
</evidence>
<protein>
    <recommendedName>
        <fullName evidence="2">histidine kinase</fullName>
        <ecNumber evidence="2">2.7.13.3</ecNumber>
    </recommendedName>
</protein>
<dbReference type="Pfam" id="PF08447">
    <property type="entry name" value="PAS_3"/>
    <property type="match status" value="1"/>
</dbReference>
<dbReference type="InterPro" id="IPR003594">
    <property type="entry name" value="HATPase_dom"/>
</dbReference>
<dbReference type="PROSITE" id="PS50110">
    <property type="entry name" value="RESPONSE_REGULATORY"/>
    <property type="match status" value="1"/>
</dbReference>
<dbReference type="InterPro" id="IPR004358">
    <property type="entry name" value="Sig_transdc_His_kin-like_C"/>
</dbReference>
<sequence length="800" mass="87515">MASLARTEPVVPGLSREPAAHDEIYRAIFDASNDAIFVHDIETGAVLDANRRASAFTGATLDALRANGLAYIAAVEPFTLERAREHLQRAAAGEPQRFEWRMRAAGTDRLRWVEVTLQRITIRGVDRLLALVRDIEERKAAEEALQASEESYRTIFQGAADGMYLHDPETGALLDANDAAIAQLGRSVEELKELGCMFAQDVGYTPERALPYFQRALAGESPRFEWGNRHKDGRFFWMETTLRRVTIRGRDRLLATARNIDDHKAAEEALRRAYEEMERRVAERTAELAEREAYYRSLIENTSDLVTFADAAGTVRYHSPSLQRMLGYPSDSHVGRNAFEIIHRDDVEATRAGFADLVAHPGTTGVLIYRLRHADGTWRTVESIARTVDPASAESGLVINTRDVTERRLAEAALARAKEEAERANAAKSEFLSRMSHELRTPMNSILGFGQLLARAELPPQHAKGVGHIVKAGRHLLHLINEVLEISRIEAGRESFSLEPVALGAVVHEALGLVRPLAQQHGVALLDAGVPNETSAGEVCVVADRRRLVQVLLNLLSNAIKYNRPGGSVRLACAPNAAGGWSVRVQDSGRGIPADRVDQLFTPFARLGAEQTDVEGTGLGLALSKRLCEAMGGALALEASGAFGSVFRIDLCAAPHPLERLEDTGTWAAMSAEGGEATLLYVEDNLANLSLVEAILLSRPGWRIIPALQGQLGVELAREHMPDVILLDLHLPDIPGAEVLRRLRADARTATIPVVVVSADATASSLERLRQAGADAYLTKPLDVDEFLTVVQRHLPSAAR</sequence>
<dbReference type="PANTHER" id="PTHR43047">
    <property type="entry name" value="TWO-COMPONENT HISTIDINE PROTEIN KINASE"/>
    <property type="match status" value="1"/>
</dbReference>
<dbReference type="eggNOG" id="COG2205">
    <property type="taxonomic scope" value="Bacteria"/>
</dbReference>
<dbReference type="SMART" id="SM00091">
    <property type="entry name" value="PAS"/>
    <property type="match status" value="3"/>
</dbReference>
<feature type="domain" description="Response regulatory" evidence="9">
    <location>
        <begin position="678"/>
        <end position="795"/>
    </location>
</feature>
<dbReference type="Pfam" id="PF00512">
    <property type="entry name" value="HisKA"/>
    <property type="match status" value="1"/>
</dbReference>